<gene>
    <name evidence="2" type="ORF">CQW44_34745</name>
</gene>
<comment type="caution">
    <text evidence="2">The sequence shown here is derived from an EMBL/GenBank/DDBJ whole genome shotgun (WGS) entry which is preliminary data.</text>
</comment>
<dbReference type="EMBL" id="PDES01000019">
    <property type="protein sequence ID" value="RRQ79137.1"/>
    <property type="molecule type" value="Genomic_DNA"/>
</dbReference>
<evidence type="ECO:0000313" key="3">
    <source>
        <dbReference type="Proteomes" id="UP000276379"/>
    </source>
</evidence>
<organism evidence="2 3">
    <name type="scientific">Streptomyces griseofuscus</name>
    <dbReference type="NCBI Taxonomy" id="146922"/>
    <lineage>
        <taxon>Bacteria</taxon>
        <taxon>Bacillati</taxon>
        <taxon>Actinomycetota</taxon>
        <taxon>Actinomycetes</taxon>
        <taxon>Kitasatosporales</taxon>
        <taxon>Streptomycetaceae</taxon>
        <taxon>Streptomyces</taxon>
    </lineage>
</organism>
<evidence type="ECO:0000256" key="1">
    <source>
        <dbReference type="SAM" id="MobiDB-lite"/>
    </source>
</evidence>
<proteinExistence type="predicted"/>
<dbReference type="Proteomes" id="UP000276379">
    <property type="component" value="Unassembled WGS sequence"/>
</dbReference>
<sequence length="61" mass="6512">MQCALAAAAAGGPEVETALASALEKEQGGQHAAAVARGRRDDADEQDYEERGQGFEYECRR</sequence>
<reference evidence="2 3" key="1">
    <citation type="submission" date="2017-10" db="EMBL/GenBank/DDBJ databases">
        <title>Draft genome of actinobacteria isolated from guarana (Paullinia cupana (Mart.) Ducke.</title>
        <authorList>
            <person name="Siqueira K.A."/>
            <person name="Liotti R.G."/>
            <person name="Mendes T.A."/>
            <person name="Soares M.A."/>
        </authorList>
    </citation>
    <scope>NUCLEOTIDE SEQUENCE [LARGE SCALE GENOMIC DNA]</scope>
    <source>
        <strain evidence="2 3">199</strain>
    </source>
</reference>
<name>A0A3R8WMS1_9ACTN</name>
<protein>
    <submittedName>
        <fullName evidence="2">Uncharacterized protein</fullName>
    </submittedName>
</protein>
<dbReference type="RefSeq" id="WP_125215080.1">
    <property type="nucleotide sequence ID" value="NZ_PDES01000019.1"/>
</dbReference>
<accession>A0A3R8WMS1</accession>
<feature type="compositionally biased region" description="Basic and acidic residues" evidence="1">
    <location>
        <begin position="49"/>
        <end position="61"/>
    </location>
</feature>
<feature type="region of interest" description="Disordered" evidence="1">
    <location>
        <begin position="25"/>
        <end position="61"/>
    </location>
</feature>
<dbReference type="AlphaFoldDB" id="A0A3R8WMS1"/>
<evidence type="ECO:0000313" key="2">
    <source>
        <dbReference type="EMBL" id="RRQ79137.1"/>
    </source>
</evidence>
<keyword evidence="3" id="KW-1185">Reference proteome</keyword>